<dbReference type="GO" id="GO:0042742">
    <property type="term" value="P:defense response to bacterium"/>
    <property type="evidence" value="ECO:0007669"/>
    <property type="project" value="UniProtKB-KW"/>
</dbReference>
<dbReference type="PRINTS" id="PR00135">
    <property type="entry name" value="LYZLACT"/>
</dbReference>
<keyword evidence="6" id="KW-0326">Glycosidase</keyword>
<comment type="catalytic activity">
    <reaction evidence="1">
        <text>Hydrolysis of (1-&gt;4)-beta-linkages between N-acetylmuramic acid and N-acetyl-D-glucosamine residues in a peptidoglycan and between N-acetyl-D-glucosamine residues in chitodextrins.</text>
        <dbReference type="EC" id="3.2.1.17"/>
    </reaction>
</comment>
<evidence type="ECO:0000256" key="6">
    <source>
        <dbReference type="ARBA" id="ARBA00023295"/>
    </source>
</evidence>
<name>B6RQP3_SITZE</name>
<feature type="chain" id="PRO_5002849207" description="lysozyme" evidence="8">
    <location>
        <begin position="22"/>
        <end position="146"/>
    </location>
</feature>
<evidence type="ECO:0000256" key="4">
    <source>
        <dbReference type="ARBA" id="ARBA00022638"/>
    </source>
</evidence>
<keyword evidence="6" id="KW-0378">Hydrolase</keyword>
<dbReference type="EC" id="3.2.1.17" evidence="3"/>
<dbReference type="SUPFAM" id="SSF53955">
    <property type="entry name" value="Lysozyme-like"/>
    <property type="match status" value="1"/>
</dbReference>
<evidence type="ECO:0000256" key="3">
    <source>
        <dbReference type="ARBA" id="ARBA00012732"/>
    </source>
</evidence>
<comment type="similarity">
    <text evidence="2 7">Belongs to the glycosyl hydrolase 22 family.</text>
</comment>
<accession>B6RQP3</accession>
<evidence type="ECO:0000256" key="2">
    <source>
        <dbReference type="ARBA" id="ARBA00010859"/>
    </source>
</evidence>
<dbReference type="GO" id="GO:0003796">
    <property type="term" value="F:lysozyme activity"/>
    <property type="evidence" value="ECO:0007669"/>
    <property type="project" value="UniProtKB-EC"/>
</dbReference>
<keyword evidence="5" id="KW-1015">Disulfide bond</keyword>
<dbReference type="SMART" id="SM00263">
    <property type="entry name" value="LYZ1"/>
    <property type="match status" value="1"/>
</dbReference>
<sequence>MNCYVLSHSILLLLLLAVCHGKIYSRCDFAKEMKKSGVKSLAQLGTWTCIAKHESGFNTNAINRKTGDYGILQISEKFWCSNSKKAGKGCNITCKSLLSKGISGDIKCAKHVFAETKNHNPDGFTAWVAYNKCRGNQLSWVKGCGL</sequence>
<dbReference type="EMBL" id="EU282114">
    <property type="protein sequence ID" value="ABZ80664.1"/>
    <property type="molecule type" value="mRNA"/>
</dbReference>
<organism evidence="9">
    <name type="scientific">Sitophilus zeamais</name>
    <name type="common">Maize weevil</name>
    <dbReference type="NCBI Taxonomy" id="7047"/>
    <lineage>
        <taxon>Eukaryota</taxon>
        <taxon>Metazoa</taxon>
        <taxon>Ecdysozoa</taxon>
        <taxon>Arthropoda</taxon>
        <taxon>Hexapoda</taxon>
        <taxon>Insecta</taxon>
        <taxon>Pterygota</taxon>
        <taxon>Neoptera</taxon>
        <taxon>Endopterygota</taxon>
        <taxon>Coleoptera</taxon>
        <taxon>Polyphaga</taxon>
        <taxon>Cucujiformia</taxon>
        <taxon>Curculionidae</taxon>
        <taxon>Dryophthorinae</taxon>
        <taxon>Sitophilus</taxon>
    </lineage>
</organism>
<protein>
    <recommendedName>
        <fullName evidence="3">lysozyme</fullName>
        <ecNumber evidence="3">3.2.1.17</ecNumber>
    </recommendedName>
</protein>
<reference evidence="9" key="1">
    <citation type="journal article" date="2008" name="BMC Biol.">
        <title>Identification of the weevil immune genes and their expression in the bacteriome tissue.</title>
        <authorList>
            <person name="Anselme C."/>
            <person name="Perez-Brocal V."/>
            <person name="Vallier A."/>
            <person name="Vincent-Monegat C."/>
            <person name="Charif D."/>
            <person name="Latorre A."/>
            <person name="Moya A."/>
            <person name="Heddi A."/>
        </authorList>
    </citation>
    <scope>NUCLEOTIDE SEQUENCE</scope>
    <source>
        <strain evidence="9">Lagoa</strain>
    </source>
</reference>
<dbReference type="PANTHER" id="PTHR11407:SF63">
    <property type="entry name" value="LYSOZYME C"/>
    <property type="match status" value="1"/>
</dbReference>
<evidence type="ECO:0000256" key="5">
    <source>
        <dbReference type="ARBA" id="ARBA00023157"/>
    </source>
</evidence>
<dbReference type="InterPro" id="IPR001916">
    <property type="entry name" value="Glyco_hydro_22"/>
</dbReference>
<feature type="signal peptide" evidence="8">
    <location>
        <begin position="1"/>
        <end position="21"/>
    </location>
</feature>
<dbReference type="AlphaFoldDB" id="B6RQP3"/>
<dbReference type="Pfam" id="PF00062">
    <property type="entry name" value="Lys"/>
    <property type="match status" value="1"/>
</dbReference>
<evidence type="ECO:0000256" key="7">
    <source>
        <dbReference type="RuleBase" id="RU004440"/>
    </source>
</evidence>
<dbReference type="GO" id="GO:0031640">
    <property type="term" value="P:killing of cells of another organism"/>
    <property type="evidence" value="ECO:0007669"/>
    <property type="project" value="UniProtKB-KW"/>
</dbReference>
<keyword evidence="8" id="KW-0732">Signal</keyword>
<dbReference type="FunFam" id="1.10.530.10:FF:000001">
    <property type="entry name" value="Lysozyme C"/>
    <property type="match status" value="1"/>
</dbReference>
<dbReference type="CAZy" id="GH22">
    <property type="family name" value="Glycoside Hydrolase Family 22"/>
</dbReference>
<keyword evidence="4" id="KW-0929">Antimicrobial</keyword>
<dbReference type="PROSITE" id="PS51348">
    <property type="entry name" value="GLYCOSYL_HYDROL_F22_2"/>
    <property type="match status" value="1"/>
</dbReference>
<dbReference type="CDD" id="cd16899">
    <property type="entry name" value="LYZ_C_invert"/>
    <property type="match status" value="1"/>
</dbReference>
<dbReference type="PANTHER" id="PTHR11407">
    <property type="entry name" value="LYSOZYME C"/>
    <property type="match status" value="1"/>
</dbReference>
<dbReference type="Gene3D" id="1.10.530.10">
    <property type="match status" value="1"/>
</dbReference>
<evidence type="ECO:0000256" key="8">
    <source>
        <dbReference type="SAM" id="SignalP"/>
    </source>
</evidence>
<keyword evidence="4" id="KW-0081">Bacteriolytic enzyme</keyword>
<dbReference type="InterPro" id="IPR023346">
    <property type="entry name" value="Lysozyme-like_dom_sf"/>
</dbReference>
<evidence type="ECO:0000313" key="9">
    <source>
        <dbReference type="EMBL" id="ABZ80664.1"/>
    </source>
</evidence>
<evidence type="ECO:0000256" key="1">
    <source>
        <dbReference type="ARBA" id="ARBA00000632"/>
    </source>
</evidence>
<proteinExistence type="evidence at transcript level"/>